<dbReference type="PANTHER" id="PTHR13168:SF0">
    <property type="entry name" value="C-MYC-BINDING PROTEIN"/>
    <property type="match status" value="1"/>
</dbReference>
<name>A0A9P0B272_BRAAE</name>
<dbReference type="OrthoDB" id="524165at2759"/>
<evidence type="ECO:0000256" key="4">
    <source>
        <dbReference type="SAM" id="MobiDB-lite"/>
    </source>
</evidence>
<evidence type="ECO:0008006" key="7">
    <source>
        <dbReference type="Google" id="ProtNLM"/>
    </source>
</evidence>
<dbReference type="Proteomes" id="UP001154078">
    <property type="component" value="Chromosome 3"/>
</dbReference>
<evidence type="ECO:0000256" key="3">
    <source>
        <dbReference type="ARBA" id="ARBA00023242"/>
    </source>
</evidence>
<evidence type="ECO:0000313" key="6">
    <source>
        <dbReference type="Proteomes" id="UP001154078"/>
    </source>
</evidence>
<evidence type="ECO:0000256" key="1">
    <source>
        <dbReference type="ARBA" id="ARBA00004123"/>
    </source>
</evidence>
<feature type="compositionally biased region" description="Pro residues" evidence="4">
    <location>
        <begin position="131"/>
        <end position="155"/>
    </location>
</feature>
<dbReference type="PANTHER" id="PTHR13168">
    <property type="entry name" value="ASSOCIATE OF C-MYC AMY-1"/>
    <property type="match status" value="1"/>
</dbReference>
<dbReference type="EMBL" id="OV121134">
    <property type="protein sequence ID" value="CAH0553744.1"/>
    <property type="molecule type" value="Genomic_DNA"/>
</dbReference>
<gene>
    <name evidence="5" type="ORF">MELIAE_LOCUS5662</name>
</gene>
<evidence type="ECO:0000256" key="2">
    <source>
        <dbReference type="ARBA" id="ARBA00009389"/>
    </source>
</evidence>
<proteinExistence type="inferred from homology"/>
<feature type="compositionally biased region" description="Acidic residues" evidence="4">
    <location>
        <begin position="94"/>
        <end position="103"/>
    </location>
</feature>
<keyword evidence="6" id="KW-1185">Reference proteome</keyword>
<dbReference type="PRINTS" id="PR02028">
    <property type="entry name" value="CMYCBINDINGP"/>
</dbReference>
<keyword evidence="3" id="KW-0539">Nucleus</keyword>
<comment type="subcellular location">
    <subcellularLocation>
        <location evidence="1">Nucleus</location>
    </subcellularLocation>
</comment>
<evidence type="ECO:0000313" key="5">
    <source>
        <dbReference type="EMBL" id="CAH0553744.1"/>
    </source>
</evidence>
<dbReference type="AlphaFoldDB" id="A0A9P0B272"/>
<dbReference type="InterPro" id="IPR026060">
    <property type="entry name" value="AMY1"/>
</dbReference>
<reference evidence="5" key="1">
    <citation type="submission" date="2021-12" db="EMBL/GenBank/DDBJ databases">
        <authorList>
            <person name="King R."/>
        </authorList>
    </citation>
    <scope>NUCLEOTIDE SEQUENCE</scope>
</reference>
<organism evidence="5 6">
    <name type="scientific">Brassicogethes aeneus</name>
    <name type="common">Rape pollen beetle</name>
    <name type="synonym">Meligethes aeneus</name>
    <dbReference type="NCBI Taxonomy" id="1431903"/>
    <lineage>
        <taxon>Eukaryota</taxon>
        <taxon>Metazoa</taxon>
        <taxon>Ecdysozoa</taxon>
        <taxon>Arthropoda</taxon>
        <taxon>Hexapoda</taxon>
        <taxon>Insecta</taxon>
        <taxon>Pterygota</taxon>
        <taxon>Neoptera</taxon>
        <taxon>Endopterygota</taxon>
        <taxon>Coleoptera</taxon>
        <taxon>Polyphaga</taxon>
        <taxon>Cucujiformia</taxon>
        <taxon>Nitidulidae</taxon>
        <taxon>Meligethinae</taxon>
        <taxon>Brassicogethes</taxon>
    </lineage>
</organism>
<comment type="similarity">
    <text evidence="2">Belongs to the AMY1 family.</text>
</comment>
<feature type="region of interest" description="Disordered" evidence="4">
    <location>
        <begin position="84"/>
        <end position="174"/>
    </location>
</feature>
<protein>
    <recommendedName>
        <fullName evidence="7">c-Myc-binding protein</fullName>
    </recommendedName>
</protein>
<feature type="compositionally biased region" description="Low complexity" evidence="4">
    <location>
        <begin position="115"/>
        <end position="130"/>
    </location>
</feature>
<accession>A0A9P0B272</accession>
<dbReference type="GO" id="GO:0005634">
    <property type="term" value="C:nucleus"/>
    <property type="evidence" value="ECO:0007669"/>
    <property type="project" value="UniProtKB-SubCell"/>
</dbReference>
<dbReference type="GO" id="GO:0003713">
    <property type="term" value="F:transcription coactivator activity"/>
    <property type="evidence" value="ECO:0007669"/>
    <property type="project" value="InterPro"/>
</dbReference>
<sequence>MNTANQNFKPSEGKREEFRKYLEKNGVMDALTKVLVNLYEEVDKPEDALGFIRDKLALQAGLETYDQMTEKQQAQETKIQELEEQVAQLAGPPPEEEVPEVVEEGQPPPPEGEEVAPAPVEAAPEGEAAAPPAPEAEAPPPTEAPPPAEAPPPTEEAPAEPAAAPEAPPEAPPA</sequence>